<evidence type="ECO:0000256" key="2">
    <source>
        <dbReference type="ARBA" id="ARBA00005318"/>
    </source>
</evidence>
<feature type="domain" description="GspL periplasmic" evidence="11">
    <location>
        <begin position="279"/>
        <end position="417"/>
    </location>
</feature>
<keyword evidence="8" id="KW-1133">Transmembrane helix</keyword>
<organism evidence="12 13">
    <name type="scientific">Massilia litorea</name>
    <dbReference type="NCBI Taxonomy" id="2769491"/>
    <lineage>
        <taxon>Bacteria</taxon>
        <taxon>Pseudomonadati</taxon>
        <taxon>Pseudomonadota</taxon>
        <taxon>Betaproteobacteria</taxon>
        <taxon>Burkholderiales</taxon>
        <taxon>Oxalobacteraceae</taxon>
        <taxon>Telluria group</taxon>
        <taxon>Massilia</taxon>
    </lineage>
</organism>
<evidence type="ECO:0000313" key="12">
    <source>
        <dbReference type="EMBL" id="QOL51028.1"/>
    </source>
</evidence>
<keyword evidence="7" id="KW-0653">Protein transport</keyword>
<evidence type="ECO:0000256" key="4">
    <source>
        <dbReference type="ARBA" id="ARBA00022475"/>
    </source>
</evidence>
<dbReference type="SUPFAM" id="SSF53067">
    <property type="entry name" value="Actin-like ATPase domain"/>
    <property type="match status" value="1"/>
</dbReference>
<dbReference type="Gene3D" id="3.30.420.380">
    <property type="match status" value="1"/>
</dbReference>
<dbReference type="InterPro" id="IPR024230">
    <property type="entry name" value="GspL_cyto_dom"/>
</dbReference>
<keyword evidence="6" id="KW-0812">Transmembrane</keyword>
<evidence type="ECO:0000256" key="6">
    <source>
        <dbReference type="ARBA" id="ARBA00022692"/>
    </source>
</evidence>
<proteinExistence type="inferred from homology"/>
<keyword evidence="9" id="KW-0472">Membrane</keyword>
<feature type="domain" description="GspL cytoplasmic actin-ATPase-like" evidence="10">
    <location>
        <begin position="48"/>
        <end position="204"/>
    </location>
</feature>
<keyword evidence="4" id="KW-1003">Cell membrane</keyword>
<evidence type="ECO:0000256" key="3">
    <source>
        <dbReference type="ARBA" id="ARBA00022448"/>
    </source>
</evidence>
<dbReference type="EMBL" id="CP062941">
    <property type="protein sequence ID" value="QOL51028.1"/>
    <property type="molecule type" value="Genomic_DNA"/>
</dbReference>
<dbReference type="GO" id="GO:0015628">
    <property type="term" value="P:protein secretion by the type II secretion system"/>
    <property type="evidence" value="ECO:0007669"/>
    <property type="project" value="InterPro"/>
</dbReference>
<dbReference type="AlphaFoldDB" id="A0A7L9U7R3"/>
<dbReference type="KEGG" id="mlir:LPB04_07030"/>
<reference evidence="12 13" key="1">
    <citation type="submission" date="2020-10" db="EMBL/GenBank/DDBJ databases">
        <title>Genome sequencing of Massilia sp. LPB0304.</title>
        <authorList>
            <person name="Kim J."/>
        </authorList>
    </citation>
    <scope>NUCLEOTIDE SEQUENCE [LARGE SCALE GENOMIC DNA]</scope>
    <source>
        <strain evidence="12 13">LPB0304</strain>
    </source>
</reference>
<dbReference type="Pfam" id="PF05134">
    <property type="entry name" value="T2SSL"/>
    <property type="match status" value="1"/>
</dbReference>
<dbReference type="CDD" id="cd24017">
    <property type="entry name" value="ASKHA_T2SSL_N"/>
    <property type="match status" value="1"/>
</dbReference>
<evidence type="ECO:0000256" key="5">
    <source>
        <dbReference type="ARBA" id="ARBA00022519"/>
    </source>
</evidence>
<dbReference type="GO" id="GO:0009276">
    <property type="term" value="C:Gram-negative-bacterium-type cell wall"/>
    <property type="evidence" value="ECO:0007669"/>
    <property type="project" value="InterPro"/>
</dbReference>
<gene>
    <name evidence="12" type="ORF">LPB04_07030</name>
</gene>
<keyword evidence="13" id="KW-1185">Reference proteome</keyword>
<dbReference type="GO" id="GO:0005886">
    <property type="term" value="C:plasma membrane"/>
    <property type="evidence" value="ECO:0007669"/>
    <property type="project" value="UniProtKB-SubCell"/>
</dbReference>
<dbReference type="InterPro" id="IPR025691">
    <property type="entry name" value="GspL_pp_dom"/>
</dbReference>
<dbReference type="GO" id="GO:0015627">
    <property type="term" value="C:type II protein secretion system complex"/>
    <property type="evidence" value="ECO:0007669"/>
    <property type="project" value="InterPro"/>
</dbReference>
<accession>A0A7L9U7R3</accession>
<evidence type="ECO:0000259" key="10">
    <source>
        <dbReference type="Pfam" id="PF05134"/>
    </source>
</evidence>
<evidence type="ECO:0000259" key="11">
    <source>
        <dbReference type="Pfam" id="PF12693"/>
    </source>
</evidence>
<dbReference type="Proteomes" id="UP000593875">
    <property type="component" value="Chromosome"/>
</dbReference>
<keyword evidence="5" id="KW-0997">Cell inner membrane</keyword>
<comment type="subcellular location">
    <subcellularLocation>
        <location evidence="1">Cell inner membrane</location>
        <topology evidence="1">Single-pass membrane protein</topology>
    </subcellularLocation>
</comment>
<evidence type="ECO:0000256" key="7">
    <source>
        <dbReference type="ARBA" id="ARBA00022927"/>
    </source>
</evidence>
<keyword evidence="3" id="KW-0813">Transport</keyword>
<sequence length="433" mass="45926">MRSRWSSAAAIRLAAASRWFGFVKTKRKRDGLTTLYIRHPARAEGEGAPCRFAVVGDGGTIEQQGEGALRNLTDVVAASRRVVLLLAGTDVNLLSLQMPPLTGARLRAALPGLVEEHILGDPNDCVLVAGPPTGEGTRPVAVVARDWFEPLVRTLLAQGARAVSALPAQLCLPLQPGGVSAALNGAELLLRQSQFGGLGLALDANPASALQTARALAGDAPLTLYVPREQLGEYGVLLAEAGPGTVLEADDWAHWIAGAKTISFDLVPGLGAAGARQTDWRRWRVPIALAFAGVVVNLAGINIEWLRLRGEADAVRAQMKQTFQSVYPNQPMVDPVAQMRQGIARAQAGSGQIGSDEFIYLAGALGDATRQLPRPPGISSIEYKERTLRVRVKPETVDPTALRQLQAALSARSLSLEAAAPDNWLVRSTGAKP</sequence>
<evidence type="ECO:0000313" key="13">
    <source>
        <dbReference type="Proteomes" id="UP000593875"/>
    </source>
</evidence>
<evidence type="ECO:0000256" key="1">
    <source>
        <dbReference type="ARBA" id="ARBA00004377"/>
    </source>
</evidence>
<comment type="similarity">
    <text evidence="2">Belongs to the GSP L family.</text>
</comment>
<dbReference type="InterPro" id="IPR007812">
    <property type="entry name" value="T2SS_protein-GspL"/>
</dbReference>
<dbReference type="NCBIfam" id="TIGR01709">
    <property type="entry name" value="typeII_sec_gspL"/>
    <property type="match status" value="1"/>
</dbReference>
<dbReference type="Pfam" id="PF12693">
    <property type="entry name" value="GspL_C"/>
    <property type="match status" value="1"/>
</dbReference>
<name>A0A7L9U7R3_9BURK</name>
<evidence type="ECO:0000256" key="8">
    <source>
        <dbReference type="ARBA" id="ARBA00022989"/>
    </source>
</evidence>
<dbReference type="InterPro" id="IPR043129">
    <property type="entry name" value="ATPase_NBD"/>
</dbReference>
<protein>
    <submittedName>
        <fullName evidence="12">General secretion pathway protein GspL</fullName>
    </submittedName>
</protein>
<evidence type="ECO:0000256" key="9">
    <source>
        <dbReference type="ARBA" id="ARBA00023136"/>
    </source>
</evidence>